<keyword evidence="3" id="KW-1185">Reference proteome</keyword>
<gene>
    <name evidence="2" type="ORF">LTR78_003139</name>
</gene>
<proteinExistence type="predicted"/>
<sequence>MASASEAAILDGIAQAYKDKEYADLEIICADKTWKAHKLVLCKQSDFFKKACSGDFKEGKQNKIELPDDDKQAVDAILAFLYTHKYGDEGNSQSDTSPMSLDIRVFTIADKYFIEPLKVYAASKFQPRTTGEWKSPEFAQAIEELYTAGPPTDRSLRNMVLSVVRDNVDELYGNKDQYAAFHKIISSIGDFAADVAESLARPTSFPRT</sequence>
<evidence type="ECO:0000313" key="2">
    <source>
        <dbReference type="EMBL" id="KAK3676934.1"/>
    </source>
</evidence>
<feature type="domain" description="BTB" evidence="1">
    <location>
        <begin position="23"/>
        <end position="85"/>
    </location>
</feature>
<name>A0AAE0WSC1_9PEZI</name>
<dbReference type="PROSITE" id="PS50097">
    <property type="entry name" value="BTB"/>
    <property type="match status" value="1"/>
</dbReference>
<protein>
    <recommendedName>
        <fullName evidence="1">BTB domain-containing protein</fullName>
    </recommendedName>
</protein>
<dbReference type="Pfam" id="PF00651">
    <property type="entry name" value="BTB"/>
    <property type="match status" value="1"/>
</dbReference>
<reference evidence="2" key="1">
    <citation type="submission" date="2023-07" db="EMBL/GenBank/DDBJ databases">
        <title>Black Yeasts Isolated from many extreme environments.</title>
        <authorList>
            <person name="Coleine C."/>
            <person name="Stajich J.E."/>
            <person name="Selbmann L."/>
        </authorList>
    </citation>
    <scope>NUCLEOTIDE SEQUENCE</scope>
    <source>
        <strain evidence="2">CCFEE 5485</strain>
    </source>
</reference>
<dbReference type="InterPro" id="IPR011333">
    <property type="entry name" value="SKP1/BTB/POZ_sf"/>
</dbReference>
<dbReference type="Gene3D" id="3.30.710.10">
    <property type="entry name" value="Potassium Channel Kv1.1, Chain A"/>
    <property type="match status" value="1"/>
</dbReference>
<dbReference type="PANTHER" id="PTHR47843:SF5">
    <property type="entry name" value="BTB_POZ DOMAIN PROTEIN"/>
    <property type="match status" value="1"/>
</dbReference>
<comment type="caution">
    <text evidence="2">The sequence shown here is derived from an EMBL/GenBank/DDBJ whole genome shotgun (WGS) entry which is preliminary data.</text>
</comment>
<evidence type="ECO:0000259" key="1">
    <source>
        <dbReference type="PROSITE" id="PS50097"/>
    </source>
</evidence>
<dbReference type="Proteomes" id="UP001274830">
    <property type="component" value="Unassembled WGS sequence"/>
</dbReference>
<dbReference type="CDD" id="cd18186">
    <property type="entry name" value="BTB_POZ_ZBTB_KLHL-like"/>
    <property type="match status" value="1"/>
</dbReference>
<organism evidence="2 3">
    <name type="scientific">Recurvomyces mirabilis</name>
    <dbReference type="NCBI Taxonomy" id="574656"/>
    <lineage>
        <taxon>Eukaryota</taxon>
        <taxon>Fungi</taxon>
        <taxon>Dikarya</taxon>
        <taxon>Ascomycota</taxon>
        <taxon>Pezizomycotina</taxon>
        <taxon>Dothideomycetes</taxon>
        <taxon>Dothideomycetidae</taxon>
        <taxon>Mycosphaerellales</taxon>
        <taxon>Teratosphaeriaceae</taxon>
        <taxon>Recurvomyces</taxon>
    </lineage>
</organism>
<dbReference type="EMBL" id="JAUTXT010000008">
    <property type="protein sequence ID" value="KAK3676934.1"/>
    <property type="molecule type" value="Genomic_DNA"/>
</dbReference>
<evidence type="ECO:0000313" key="3">
    <source>
        <dbReference type="Proteomes" id="UP001274830"/>
    </source>
</evidence>
<accession>A0AAE0WSC1</accession>
<dbReference type="SMART" id="SM00225">
    <property type="entry name" value="BTB"/>
    <property type="match status" value="1"/>
</dbReference>
<dbReference type="PANTHER" id="PTHR47843">
    <property type="entry name" value="BTB DOMAIN-CONTAINING PROTEIN-RELATED"/>
    <property type="match status" value="1"/>
</dbReference>
<dbReference type="AlphaFoldDB" id="A0AAE0WSC1"/>
<dbReference type="SUPFAM" id="SSF54695">
    <property type="entry name" value="POZ domain"/>
    <property type="match status" value="1"/>
</dbReference>
<dbReference type="InterPro" id="IPR000210">
    <property type="entry name" value="BTB/POZ_dom"/>
</dbReference>